<dbReference type="Proteomes" id="UP000183028">
    <property type="component" value="Unassembled WGS sequence"/>
</dbReference>
<evidence type="ECO:0000313" key="5">
    <source>
        <dbReference type="Proteomes" id="UP000183028"/>
    </source>
</evidence>
<organism evidence="4 5">
    <name type="scientific">Sharpea azabuensis</name>
    <dbReference type="NCBI Taxonomy" id="322505"/>
    <lineage>
        <taxon>Bacteria</taxon>
        <taxon>Bacillati</taxon>
        <taxon>Bacillota</taxon>
        <taxon>Erysipelotrichia</taxon>
        <taxon>Erysipelotrichales</taxon>
        <taxon>Coprobacillaceae</taxon>
        <taxon>Sharpea</taxon>
    </lineage>
</organism>
<gene>
    <name evidence="4" type="ORF">SAMN04487834_100123</name>
</gene>
<dbReference type="Gene3D" id="3.40.109.10">
    <property type="entry name" value="NADH Oxidase"/>
    <property type="match status" value="1"/>
</dbReference>
<evidence type="ECO:0000259" key="3">
    <source>
        <dbReference type="Pfam" id="PF00881"/>
    </source>
</evidence>
<dbReference type="InterPro" id="IPR029479">
    <property type="entry name" value="Nitroreductase"/>
</dbReference>
<evidence type="ECO:0000256" key="2">
    <source>
        <dbReference type="ARBA" id="ARBA00023002"/>
    </source>
</evidence>
<dbReference type="SUPFAM" id="SSF55469">
    <property type="entry name" value="FMN-dependent nitroreductase-like"/>
    <property type="match status" value="1"/>
</dbReference>
<dbReference type="GO" id="GO:0016491">
    <property type="term" value="F:oxidoreductase activity"/>
    <property type="evidence" value="ECO:0007669"/>
    <property type="project" value="UniProtKB-KW"/>
</dbReference>
<feature type="domain" description="Nitroreductase" evidence="3">
    <location>
        <begin position="8"/>
        <end position="157"/>
    </location>
</feature>
<dbReference type="PANTHER" id="PTHR43673:SF10">
    <property type="entry name" value="NADH DEHYDROGENASE_NAD(P)H NITROREDUCTASE XCC3605-RELATED"/>
    <property type="match status" value="1"/>
</dbReference>
<dbReference type="InterPro" id="IPR000415">
    <property type="entry name" value="Nitroreductase-like"/>
</dbReference>
<protein>
    <submittedName>
        <fullName evidence="4">Nitroreductase</fullName>
    </submittedName>
</protein>
<sequence>MELKDALEKRRSIRFYKDQPVNKQTVLDIIATSQQAPSWKNSQTARYYVAFSDEARKKVMEGLPEGNQKKVEHAPVLIVASFKKDRSGFTKEGVAENDAGNGWGYYDNGLAHMCLMLGAVEKGLNTLVMGIRDADILRTNFNIPEDELITSVIALGYQDIDPTMPKRKNVEDIVKIL</sequence>
<reference evidence="5" key="1">
    <citation type="submission" date="2016-10" db="EMBL/GenBank/DDBJ databases">
        <authorList>
            <person name="Varghese N."/>
        </authorList>
    </citation>
    <scope>NUCLEOTIDE SEQUENCE [LARGE SCALE GENOMIC DNA]</scope>
    <source>
        <strain evidence="5">DSM 20406</strain>
    </source>
</reference>
<evidence type="ECO:0000256" key="1">
    <source>
        <dbReference type="ARBA" id="ARBA00007118"/>
    </source>
</evidence>
<dbReference type="CDD" id="cd02062">
    <property type="entry name" value="Nitro_FMN_reductase"/>
    <property type="match status" value="1"/>
</dbReference>
<proteinExistence type="inferred from homology"/>
<dbReference type="OrthoDB" id="9812105at2"/>
<dbReference type="PANTHER" id="PTHR43673">
    <property type="entry name" value="NAD(P)H NITROREDUCTASE YDGI-RELATED"/>
    <property type="match status" value="1"/>
</dbReference>
<name>A0A1H6Q006_9FIRM</name>
<comment type="similarity">
    <text evidence="1">Belongs to the nitroreductase family.</text>
</comment>
<accession>A0A1H6Q006</accession>
<dbReference type="AlphaFoldDB" id="A0A1H6Q006"/>
<dbReference type="STRING" id="322505.SAMN04487836_10159"/>
<dbReference type="RefSeq" id="WP_074731049.1">
    <property type="nucleotide sequence ID" value="NZ_FNYK01000001.1"/>
</dbReference>
<dbReference type="eggNOG" id="COG0778">
    <property type="taxonomic scope" value="Bacteria"/>
</dbReference>
<dbReference type="Pfam" id="PF00881">
    <property type="entry name" value="Nitroreductase"/>
    <property type="match status" value="1"/>
</dbReference>
<dbReference type="EMBL" id="FNYK01000001">
    <property type="protein sequence ID" value="SEI37188.1"/>
    <property type="molecule type" value="Genomic_DNA"/>
</dbReference>
<keyword evidence="5" id="KW-1185">Reference proteome</keyword>
<evidence type="ECO:0000313" key="4">
    <source>
        <dbReference type="EMBL" id="SEI37188.1"/>
    </source>
</evidence>
<keyword evidence="2" id="KW-0560">Oxidoreductase</keyword>